<feature type="compositionally biased region" description="Polar residues" evidence="1">
    <location>
        <begin position="33"/>
        <end position="68"/>
    </location>
</feature>
<dbReference type="AlphaFoldDB" id="A0A4Q9KPS2"/>
<dbReference type="VEuPathDB" id="MicrosporidiaDB:CWI36_3502p0010"/>
<comment type="caution">
    <text evidence="2">The sequence shown here is derived from an EMBL/GenBank/DDBJ whole genome shotgun (WGS) entry which is preliminary data.</text>
</comment>
<feature type="compositionally biased region" description="Gly residues" evidence="1">
    <location>
        <begin position="191"/>
        <end position="201"/>
    </location>
</feature>
<keyword evidence="3" id="KW-1185">Reference proteome</keyword>
<accession>A0A4Q9KPS2</accession>
<protein>
    <submittedName>
        <fullName evidence="2">Uncharacterized protein</fullName>
    </submittedName>
</protein>
<evidence type="ECO:0000313" key="2">
    <source>
        <dbReference type="EMBL" id="TBT96627.1"/>
    </source>
</evidence>
<sequence>VNISTNKQQGDNTSTNKQQGVNNSTDTTDKHPLSNTTNKHPLNTTSNKHPLTNTTNKHPLNTTSNKHPLNHTTHNNIYLTSLSDLVISNISCDSSIFLIIYIINSNAFNPLIDLEPIPFISLLCNFIQVKPLPFKTSFTLPNLNNKIFKMCKNINKKYLKESRFLYSKEVLFLERHGSGCGGDSVGGSGVGGSGSDSGVGGSSDSNIGNTSGNTNTTYTTYTNNYTNNYTTYTNNLNTNNNYSKTLSLKKYSSFFYVNYLESYKNSYILDFFLHGRINDLESVNCVKVKELFCSLNIFYNFLDSLLKVMEVYGVSESVRKRVYNVYVMFGNRFMPIFA</sequence>
<reference evidence="2 3" key="1">
    <citation type="submission" date="2017-12" db="EMBL/GenBank/DDBJ databases">
        <authorList>
            <person name="Pombert J.-F."/>
            <person name="Haag K.L."/>
            <person name="Ebert D."/>
        </authorList>
    </citation>
    <scope>NUCLEOTIDE SEQUENCE [LARGE SCALE GENOMIC DNA]</scope>
    <source>
        <strain evidence="2">BE-OM-2</strain>
    </source>
</reference>
<proteinExistence type="predicted"/>
<feature type="region of interest" description="Disordered" evidence="1">
    <location>
        <begin position="1"/>
        <end position="68"/>
    </location>
</feature>
<dbReference type="Proteomes" id="UP000291404">
    <property type="component" value="Unassembled WGS sequence"/>
</dbReference>
<gene>
    <name evidence="2" type="ORF">CWI36_3502p0010</name>
</gene>
<name>A0A4Q9KPS2_9MICR</name>
<feature type="compositionally biased region" description="Polar residues" evidence="1">
    <location>
        <begin position="1"/>
        <end position="26"/>
    </location>
</feature>
<feature type="non-terminal residue" evidence="2">
    <location>
        <position position="1"/>
    </location>
</feature>
<evidence type="ECO:0000256" key="1">
    <source>
        <dbReference type="SAM" id="MobiDB-lite"/>
    </source>
</evidence>
<dbReference type="VEuPathDB" id="MicrosporidiaDB:CWI39_2094p0010"/>
<feature type="region of interest" description="Disordered" evidence="1">
    <location>
        <begin position="191"/>
        <end position="213"/>
    </location>
</feature>
<organism evidence="2 3">
    <name type="scientific">Hamiltosporidium magnivora</name>
    <dbReference type="NCBI Taxonomy" id="148818"/>
    <lineage>
        <taxon>Eukaryota</taxon>
        <taxon>Fungi</taxon>
        <taxon>Fungi incertae sedis</taxon>
        <taxon>Microsporidia</taxon>
        <taxon>Dubosqiidae</taxon>
        <taxon>Hamiltosporidium</taxon>
    </lineage>
</organism>
<dbReference type="EMBL" id="PITI01003502">
    <property type="protein sequence ID" value="TBT96627.1"/>
    <property type="molecule type" value="Genomic_DNA"/>
</dbReference>
<evidence type="ECO:0000313" key="3">
    <source>
        <dbReference type="Proteomes" id="UP000291404"/>
    </source>
</evidence>